<name>A0A2V1GY88_9GAMM</name>
<evidence type="ECO:0000256" key="3">
    <source>
        <dbReference type="ARBA" id="ARBA00022692"/>
    </source>
</evidence>
<evidence type="ECO:0000256" key="5">
    <source>
        <dbReference type="ARBA" id="ARBA00023136"/>
    </source>
</evidence>
<protein>
    <recommendedName>
        <fullName evidence="7">SSD domain-containing protein</fullName>
    </recommendedName>
</protein>
<dbReference type="Gene3D" id="1.20.1640.10">
    <property type="entry name" value="Multidrug efflux transporter AcrB transmembrane domain"/>
    <property type="match status" value="2"/>
</dbReference>
<keyword evidence="4 6" id="KW-1133">Transmembrane helix</keyword>
<dbReference type="Proteomes" id="UP000244906">
    <property type="component" value="Unassembled WGS sequence"/>
</dbReference>
<dbReference type="PANTHER" id="PTHR33406">
    <property type="entry name" value="MEMBRANE PROTEIN MJ1562-RELATED"/>
    <property type="match status" value="1"/>
</dbReference>
<keyword evidence="9" id="KW-1185">Reference proteome</keyword>
<evidence type="ECO:0000259" key="7">
    <source>
        <dbReference type="PROSITE" id="PS50156"/>
    </source>
</evidence>
<feature type="transmembrane region" description="Helical" evidence="6">
    <location>
        <begin position="252"/>
        <end position="272"/>
    </location>
</feature>
<feature type="domain" description="SSD" evidence="7">
    <location>
        <begin position="252"/>
        <end position="391"/>
    </location>
</feature>
<feature type="transmembrane region" description="Helical" evidence="6">
    <location>
        <begin position="658"/>
        <end position="678"/>
    </location>
</feature>
<dbReference type="InterPro" id="IPR050545">
    <property type="entry name" value="Mycobact_MmpL"/>
</dbReference>
<feature type="transmembrane region" description="Helical" evidence="6">
    <location>
        <begin position="761"/>
        <end position="785"/>
    </location>
</feature>
<dbReference type="InterPro" id="IPR004869">
    <property type="entry name" value="MMPL_dom"/>
</dbReference>
<keyword evidence="3 6" id="KW-0812">Transmembrane</keyword>
<dbReference type="EMBL" id="QDDL01000002">
    <property type="protein sequence ID" value="PVZ70297.1"/>
    <property type="molecule type" value="Genomic_DNA"/>
</dbReference>
<dbReference type="PANTHER" id="PTHR33406:SF12">
    <property type="entry name" value="BLR2997 PROTEIN"/>
    <property type="match status" value="1"/>
</dbReference>
<feature type="transmembrane region" description="Helical" evidence="6">
    <location>
        <begin position="370"/>
        <end position="392"/>
    </location>
</feature>
<dbReference type="Pfam" id="PF03176">
    <property type="entry name" value="MMPL"/>
    <property type="match status" value="2"/>
</dbReference>
<evidence type="ECO:0000313" key="9">
    <source>
        <dbReference type="Proteomes" id="UP000244906"/>
    </source>
</evidence>
<dbReference type="GO" id="GO:0005886">
    <property type="term" value="C:plasma membrane"/>
    <property type="evidence" value="ECO:0007669"/>
    <property type="project" value="UniProtKB-SubCell"/>
</dbReference>
<comment type="caution">
    <text evidence="8">The sequence shown here is derived from an EMBL/GenBank/DDBJ whole genome shotgun (WGS) entry which is preliminary data.</text>
</comment>
<feature type="transmembrane region" description="Helical" evidence="6">
    <location>
        <begin position="725"/>
        <end position="749"/>
    </location>
</feature>
<comment type="subcellular location">
    <subcellularLocation>
        <location evidence="1">Cell membrane</location>
        <topology evidence="1">Multi-pass membrane protein</topology>
    </subcellularLocation>
</comment>
<sequence length="800" mass="88668">MLQRYTDWLLQRHKLIVLFSLLIILGLSSGLALLSISSDLRIYFDKDNPWLMDLERMEQDFTGQHSLVFYVEADNEKFPQGIFNPQTLELVYQLTEASWQLPFAQRAFSLSNYQHTVVEQDDLLINPLIEDPSDLSVEKVAYIRKTLLQEPELNGALAKDNGKATVVLVTFVLPEEDSEGATTKQVVDAGRALRDQMLAQFPGNKILLAGTTISNQSMKEAIEQDLQQLTGLSSLVIISMLFLLLRSPSGVILTLAIIASSVGLAMGIWGLIGGKLTPVSGFVPTAIMTIAVADAVHLLVSYYQSLQQQNIRLLRRASEWSSQQIKFAAIKETLRLNFSPVVITSITTIIGLLCLNTSDSPPYRDMGNLIAMGVFMAMVLSLFLLPALLAWLPLPKGKLATSANASNTTNQQVHIMSRFADIVIRWRKGLMLATIVVVLGLGSFVPQNTLTENWHLYFDETFEARQSIEAMNQNLGTGHRIHKIVDSGKENGINDPQYLQQLEELANWYRQQPEVSHVESLADIIKRLNRNMNADDPKLYQIPENRQLTAQYLLLYELSLPMGLGLDNLLTMDRAASRMAIVLKMTDSETLLNLDQRSQIWAKANLPSVIVSDATGLEMVFARLMRTNIQGLVQGTGLALLMICIVMAFALKSVKMGLITLVPNIFPALLAYGVWGIVAGYVDTAVAVVICISLGIVVDDTVHFLSKYLRARNEQNLDAADAIRYAFKTVGVALIITSSVLIAGFLVMLTSHLNPTRDLGILLSITIGFALMVDLLFLPPLLIWLDRNKAVKVDAFQKAA</sequence>
<dbReference type="RefSeq" id="WP_116686371.1">
    <property type="nucleotide sequence ID" value="NZ_CAWNYD010000002.1"/>
</dbReference>
<reference evidence="8 9" key="1">
    <citation type="submission" date="2018-04" db="EMBL/GenBank/DDBJ databases">
        <title>Thalassorhabdus spongiae gen. nov., sp. nov., isolated from a marine sponge in South-West Iceland.</title>
        <authorList>
            <person name="Knobloch S."/>
            <person name="Daussin A."/>
            <person name="Johannsson R."/>
            <person name="Marteinsson V.T."/>
        </authorList>
    </citation>
    <scope>NUCLEOTIDE SEQUENCE [LARGE SCALE GENOMIC DNA]</scope>
    <source>
        <strain evidence="8 9">Hp12</strain>
    </source>
</reference>
<dbReference type="AlphaFoldDB" id="A0A2V1GY88"/>
<gene>
    <name evidence="8" type="ORF">DC094_06780</name>
</gene>
<proteinExistence type="predicted"/>
<feature type="transmembrane region" description="Helical" evidence="6">
    <location>
        <begin position="284"/>
        <end position="303"/>
    </location>
</feature>
<evidence type="ECO:0000256" key="2">
    <source>
        <dbReference type="ARBA" id="ARBA00022475"/>
    </source>
</evidence>
<evidence type="ECO:0000256" key="6">
    <source>
        <dbReference type="SAM" id="Phobius"/>
    </source>
</evidence>
<accession>A0A2V1GY88</accession>
<organism evidence="8 9">
    <name type="scientific">Pelagibaculum spongiae</name>
    <dbReference type="NCBI Taxonomy" id="2080658"/>
    <lineage>
        <taxon>Bacteria</taxon>
        <taxon>Pseudomonadati</taxon>
        <taxon>Pseudomonadota</taxon>
        <taxon>Gammaproteobacteria</taxon>
        <taxon>Oceanospirillales</taxon>
        <taxon>Pelagibaculum</taxon>
    </lineage>
</organism>
<feature type="transmembrane region" description="Helical" evidence="6">
    <location>
        <begin position="426"/>
        <end position="445"/>
    </location>
</feature>
<evidence type="ECO:0000256" key="4">
    <source>
        <dbReference type="ARBA" id="ARBA00022989"/>
    </source>
</evidence>
<feature type="transmembrane region" description="Helical" evidence="6">
    <location>
        <begin position="336"/>
        <end position="358"/>
    </location>
</feature>
<keyword evidence="2" id="KW-1003">Cell membrane</keyword>
<evidence type="ECO:0000313" key="8">
    <source>
        <dbReference type="EMBL" id="PVZ70297.1"/>
    </source>
</evidence>
<feature type="transmembrane region" description="Helical" evidence="6">
    <location>
        <begin position="684"/>
        <end position="705"/>
    </location>
</feature>
<evidence type="ECO:0000256" key="1">
    <source>
        <dbReference type="ARBA" id="ARBA00004651"/>
    </source>
</evidence>
<keyword evidence="5 6" id="KW-0472">Membrane</keyword>
<dbReference type="PROSITE" id="PS50156">
    <property type="entry name" value="SSD"/>
    <property type="match status" value="2"/>
</dbReference>
<feature type="transmembrane region" description="Helical" evidence="6">
    <location>
        <begin position="631"/>
        <end position="651"/>
    </location>
</feature>
<dbReference type="SUPFAM" id="SSF82866">
    <property type="entry name" value="Multidrug efflux transporter AcrB transmembrane domain"/>
    <property type="match status" value="2"/>
</dbReference>
<dbReference type="OrthoDB" id="9803781at2"/>
<feature type="domain" description="SSD" evidence="7">
    <location>
        <begin position="657"/>
        <end position="784"/>
    </location>
</feature>
<dbReference type="InterPro" id="IPR000731">
    <property type="entry name" value="SSD"/>
</dbReference>